<feature type="region of interest" description="Disordered" evidence="1">
    <location>
        <begin position="49"/>
        <end position="83"/>
    </location>
</feature>
<evidence type="ECO:0000256" key="1">
    <source>
        <dbReference type="SAM" id="MobiDB-lite"/>
    </source>
</evidence>
<protein>
    <submittedName>
        <fullName evidence="2">K-exchanger-like protein</fullName>
    </submittedName>
</protein>
<dbReference type="AlphaFoldDB" id="A0A0A9FI14"/>
<reference evidence="2" key="2">
    <citation type="journal article" date="2015" name="Data Brief">
        <title>Shoot transcriptome of the giant reed, Arundo donax.</title>
        <authorList>
            <person name="Barrero R.A."/>
            <person name="Guerrero F.D."/>
            <person name="Moolhuijzen P."/>
            <person name="Goolsby J.A."/>
            <person name="Tidwell J."/>
            <person name="Bellgard S.E."/>
            <person name="Bellgard M.I."/>
        </authorList>
    </citation>
    <scope>NUCLEOTIDE SEQUENCE</scope>
    <source>
        <tissue evidence="2">Shoot tissue taken approximately 20 cm above the soil surface</tissue>
    </source>
</reference>
<reference evidence="2" key="1">
    <citation type="submission" date="2014-09" db="EMBL/GenBank/DDBJ databases">
        <authorList>
            <person name="Magalhaes I.L.F."/>
            <person name="Oliveira U."/>
            <person name="Santos F.R."/>
            <person name="Vidigal T.H.D.A."/>
            <person name="Brescovit A.D."/>
            <person name="Santos A.J."/>
        </authorList>
    </citation>
    <scope>NUCLEOTIDE SEQUENCE</scope>
    <source>
        <tissue evidence="2">Shoot tissue taken approximately 20 cm above the soil surface</tissue>
    </source>
</reference>
<dbReference type="EMBL" id="GBRH01185266">
    <property type="protein sequence ID" value="JAE12630.1"/>
    <property type="molecule type" value="Transcribed_RNA"/>
</dbReference>
<feature type="compositionally biased region" description="Basic and acidic residues" evidence="1">
    <location>
        <begin position="49"/>
        <end position="62"/>
    </location>
</feature>
<accession>A0A0A9FI14</accession>
<feature type="compositionally biased region" description="Polar residues" evidence="1">
    <location>
        <begin position="1"/>
        <end position="17"/>
    </location>
</feature>
<name>A0A0A9FI14_ARUDO</name>
<proteinExistence type="predicted"/>
<sequence length="83" mass="8838">MATRRATSSRASMYDQSTDMRKPPASHGTRPRRVCGGAAEDVVWAAAAERRAPARAPERRTAGVDGEEVAARRSGARKAEATA</sequence>
<evidence type="ECO:0000313" key="2">
    <source>
        <dbReference type="EMBL" id="JAE12630.1"/>
    </source>
</evidence>
<organism evidence="2">
    <name type="scientific">Arundo donax</name>
    <name type="common">Giant reed</name>
    <name type="synonym">Donax arundinaceus</name>
    <dbReference type="NCBI Taxonomy" id="35708"/>
    <lineage>
        <taxon>Eukaryota</taxon>
        <taxon>Viridiplantae</taxon>
        <taxon>Streptophyta</taxon>
        <taxon>Embryophyta</taxon>
        <taxon>Tracheophyta</taxon>
        <taxon>Spermatophyta</taxon>
        <taxon>Magnoliopsida</taxon>
        <taxon>Liliopsida</taxon>
        <taxon>Poales</taxon>
        <taxon>Poaceae</taxon>
        <taxon>PACMAD clade</taxon>
        <taxon>Arundinoideae</taxon>
        <taxon>Arundineae</taxon>
        <taxon>Arundo</taxon>
    </lineage>
</organism>
<feature type="region of interest" description="Disordered" evidence="1">
    <location>
        <begin position="1"/>
        <end position="34"/>
    </location>
</feature>